<dbReference type="GO" id="GO:0036503">
    <property type="term" value="P:ERAD pathway"/>
    <property type="evidence" value="ECO:0007669"/>
    <property type="project" value="TreeGrafter"/>
</dbReference>
<name>A0A4Z2E2U9_9TELE</name>
<dbReference type="GO" id="GO:0051787">
    <property type="term" value="F:misfolded protein binding"/>
    <property type="evidence" value="ECO:0007669"/>
    <property type="project" value="TreeGrafter"/>
</dbReference>
<organism evidence="1 2">
    <name type="scientific">Liparis tanakae</name>
    <name type="common">Tanaka's snailfish</name>
    <dbReference type="NCBI Taxonomy" id="230148"/>
    <lineage>
        <taxon>Eukaryota</taxon>
        <taxon>Metazoa</taxon>
        <taxon>Chordata</taxon>
        <taxon>Craniata</taxon>
        <taxon>Vertebrata</taxon>
        <taxon>Euteleostomi</taxon>
        <taxon>Actinopterygii</taxon>
        <taxon>Neopterygii</taxon>
        <taxon>Teleostei</taxon>
        <taxon>Neoteleostei</taxon>
        <taxon>Acanthomorphata</taxon>
        <taxon>Eupercaria</taxon>
        <taxon>Perciformes</taxon>
        <taxon>Cottioidei</taxon>
        <taxon>Cottales</taxon>
        <taxon>Liparidae</taxon>
        <taxon>Liparis</taxon>
    </lineage>
</organism>
<dbReference type="OrthoDB" id="1885901at2759"/>
<gene>
    <name evidence="1" type="primary">Bag6_0</name>
    <name evidence="1" type="ORF">EYF80_067183</name>
</gene>
<evidence type="ECO:0000313" key="2">
    <source>
        <dbReference type="Proteomes" id="UP000314294"/>
    </source>
</evidence>
<keyword evidence="2" id="KW-1185">Reference proteome</keyword>
<evidence type="ECO:0000313" key="1">
    <source>
        <dbReference type="EMBL" id="TNN22702.1"/>
    </source>
</evidence>
<comment type="caution">
    <text evidence="1">The sequence shown here is derived from an EMBL/GenBank/DDBJ whole genome shotgun (WGS) entry which is preliminary data.</text>
</comment>
<dbReference type="GO" id="GO:0071818">
    <property type="term" value="C:BAT3 complex"/>
    <property type="evidence" value="ECO:0007669"/>
    <property type="project" value="TreeGrafter"/>
</dbReference>
<dbReference type="AlphaFoldDB" id="A0A4Z2E2U9"/>
<accession>A0A4Z2E2U9</accession>
<sequence length="168" mass="18876">MSFFRQQLMLIASHILRCSDDSFGPRLLQMCNQALFECLALNLHCLRGDQRALTAVINHRIVSTALSLAAGHAPDYPDRGTFTGCQRRMSSDISPILVNWMTSMMTMRLQVILEHIPISQEQIQNYIVHTQVAGRPRRPSNGGGNHSCGTFNSIFIQFSLFVEPNITN</sequence>
<reference evidence="1 2" key="1">
    <citation type="submission" date="2019-03" db="EMBL/GenBank/DDBJ databases">
        <title>First draft genome of Liparis tanakae, snailfish: a comprehensive survey of snailfish specific genes.</title>
        <authorList>
            <person name="Kim W."/>
            <person name="Song I."/>
            <person name="Jeong J.-H."/>
            <person name="Kim D."/>
            <person name="Kim S."/>
            <person name="Ryu S."/>
            <person name="Song J.Y."/>
            <person name="Lee S.K."/>
        </authorList>
    </citation>
    <scope>NUCLEOTIDE SEQUENCE [LARGE SCALE GENOMIC DNA]</scope>
    <source>
        <tissue evidence="1">Muscle</tissue>
    </source>
</reference>
<dbReference type="Proteomes" id="UP000314294">
    <property type="component" value="Unassembled WGS sequence"/>
</dbReference>
<dbReference type="GO" id="GO:0031593">
    <property type="term" value="F:polyubiquitin modification-dependent protein binding"/>
    <property type="evidence" value="ECO:0007669"/>
    <property type="project" value="TreeGrafter"/>
</dbReference>
<dbReference type="EMBL" id="SRLO01021352">
    <property type="protein sequence ID" value="TNN22702.1"/>
    <property type="molecule type" value="Genomic_DNA"/>
</dbReference>
<proteinExistence type="predicted"/>
<dbReference type="PANTHER" id="PTHR15204:SF0">
    <property type="entry name" value="LARGE PROLINE-RICH PROTEIN BAG6"/>
    <property type="match status" value="1"/>
</dbReference>
<dbReference type="PANTHER" id="PTHR15204">
    <property type="entry name" value="LARGE PROLINE-RICH PROTEIN BAG6"/>
    <property type="match status" value="1"/>
</dbReference>
<protein>
    <submittedName>
        <fullName evidence="1">Large proline-rich protein BAG6</fullName>
    </submittedName>
</protein>